<keyword evidence="1" id="KW-1133">Transmembrane helix</keyword>
<accession>A0A4R1KGQ6</accession>
<proteinExistence type="predicted"/>
<dbReference type="RefSeq" id="WP_132872654.1">
    <property type="nucleotide sequence ID" value="NZ_SMGG01000003.1"/>
</dbReference>
<dbReference type="OrthoDB" id="3457556at2"/>
<evidence type="ECO:0000313" key="3">
    <source>
        <dbReference type="Proteomes" id="UP000294614"/>
    </source>
</evidence>
<feature type="transmembrane region" description="Helical" evidence="1">
    <location>
        <begin position="280"/>
        <end position="298"/>
    </location>
</feature>
<organism evidence="2 3">
    <name type="scientific">Seleniivibrio woodruffii</name>
    <dbReference type="NCBI Taxonomy" id="1078050"/>
    <lineage>
        <taxon>Bacteria</taxon>
        <taxon>Pseudomonadati</taxon>
        <taxon>Deferribacterota</taxon>
        <taxon>Deferribacteres</taxon>
        <taxon>Deferribacterales</taxon>
        <taxon>Geovibrionaceae</taxon>
        <taxon>Seleniivibrio</taxon>
    </lineage>
</organism>
<feature type="transmembrane region" description="Helical" evidence="1">
    <location>
        <begin position="71"/>
        <end position="89"/>
    </location>
</feature>
<feature type="transmembrane region" description="Helical" evidence="1">
    <location>
        <begin position="5"/>
        <end position="25"/>
    </location>
</feature>
<feature type="transmembrane region" description="Helical" evidence="1">
    <location>
        <begin position="31"/>
        <end position="51"/>
    </location>
</feature>
<dbReference type="Proteomes" id="UP000294614">
    <property type="component" value="Unassembled WGS sequence"/>
</dbReference>
<feature type="transmembrane region" description="Helical" evidence="1">
    <location>
        <begin position="217"/>
        <end position="235"/>
    </location>
</feature>
<feature type="transmembrane region" description="Helical" evidence="1">
    <location>
        <begin position="256"/>
        <end position="274"/>
    </location>
</feature>
<dbReference type="Pfam" id="PF13536">
    <property type="entry name" value="EmrE"/>
    <property type="match status" value="1"/>
</dbReference>
<dbReference type="EMBL" id="SMGG01000003">
    <property type="protein sequence ID" value="TCK62529.1"/>
    <property type="molecule type" value="Genomic_DNA"/>
</dbReference>
<feature type="transmembrane region" description="Helical" evidence="1">
    <location>
        <begin position="95"/>
        <end position="113"/>
    </location>
</feature>
<feature type="transmembrane region" description="Helical" evidence="1">
    <location>
        <begin position="125"/>
        <end position="144"/>
    </location>
</feature>
<feature type="transmembrane region" description="Helical" evidence="1">
    <location>
        <begin position="150"/>
        <end position="167"/>
    </location>
</feature>
<keyword evidence="1" id="KW-0472">Membrane</keyword>
<gene>
    <name evidence="2" type="ORF">C8D98_1058</name>
</gene>
<sequence length="300" mass="32792">MNKALFYGTAGVFFFAFTFILNRSMHLSGGHWIWSASLRYFFTLPMLAVIVGRQYGFSNIHSEIMNNTFQWFTWSMTGFGLFYTLLVFAGDHGEAWLLAALWQVTIVMGVLMAPLFGSKISMRNLAASFIILAGVFLLQFQGVSGFDPENSLLTLIPILIAAIAYPLGNRKMMAACGSDISTIERIYGMTLCTMPLWILMAAYGAFKLDAPSANQVFQSFLVALFSGVVATFLYFKATDLAKTDIKQLALVESAQSLEVVFALIAGIIFLGDALPNHAGAAGIVLIIAGMTLNSLLALRH</sequence>
<reference evidence="2 3" key="1">
    <citation type="submission" date="2019-03" db="EMBL/GenBank/DDBJ databases">
        <title>Genomic Encyclopedia of Type Strains, Phase IV (KMG-IV): sequencing the most valuable type-strain genomes for metagenomic binning, comparative biology and taxonomic classification.</title>
        <authorList>
            <person name="Goeker M."/>
        </authorList>
    </citation>
    <scope>NUCLEOTIDE SEQUENCE [LARGE SCALE GENOMIC DNA]</scope>
    <source>
        <strain evidence="2 3">DSM 24984</strain>
    </source>
</reference>
<name>A0A4R1KGQ6_9BACT</name>
<protein>
    <submittedName>
        <fullName evidence="2">Putative multidrug resistance efflux transporter</fullName>
    </submittedName>
</protein>
<evidence type="ECO:0000313" key="2">
    <source>
        <dbReference type="EMBL" id="TCK62529.1"/>
    </source>
</evidence>
<dbReference type="AlphaFoldDB" id="A0A4R1KGQ6"/>
<feature type="transmembrane region" description="Helical" evidence="1">
    <location>
        <begin position="187"/>
        <end position="205"/>
    </location>
</feature>
<keyword evidence="1" id="KW-0812">Transmembrane</keyword>
<evidence type="ECO:0000256" key="1">
    <source>
        <dbReference type="SAM" id="Phobius"/>
    </source>
</evidence>
<keyword evidence="3" id="KW-1185">Reference proteome</keyword>
<dbReference type="InterPro" id="IPR032713">
    <property type="entry name" value="EmrE"/>
</dbReference>
<comment type="caution">
    <text evidence="2">The sequence shown here is derived from an EMBL/GenBank/DDBJ whole genome shotgun (WGS) entry which is preliminary data.</text>
</comment>